<evidence type="ECO:0000313" key="6">
    <source>
        <dbReference type="Proteomes" id="UP001232493"/>
    </source>
</evidence>
<reference evidence="5 6" key="1">
    <citation type="submission" date="2021-02" db="EMBL/GenBank/DDBJ databases">
        <title>Characterization of Marinitoga sp. nov. str. BP5-C20A.</title>
        <authorList>
            <person name="Erauso G."/>
            <person name="Postec A."/>
        </authorList>
    </citation>
    <scope>NUCLEOTIDE SEQUENCE [LARGE SCALE GENOMIC DNA]</scope>
    <source>
        <strain evidence="5 6">BP5-C20A</strain>
    </source>
</reference>
<dbReference type="EMBL" id="CP069362">
    <property type="protein sequence ID" value="WGS65094.1"/>
    <property type="molecule type" value="Genomic_DNA"/>
</dbReference>
<dbReference type="InterPro" id="IPR006061">
    <property type="entry name" value="SBP_1_CS"/>
</dbReference>
<name>A0ABY8PR57_9BACT</name>
<dbReference type="RefSeq" id="WP_280999250.1">
    <property type="nucleotide sequence ID" value="NZ_CP069362.1"/>
</dbReference>
<keyword evidence="3 4" id="KW-0732">Signal</keyword>
<dbReference type="Pfam" id="PF01547">
    <property type="entry name" value="SBP_bac_1"/>
    <property type="match status" value="1"/>
</dbReference>
<gene>
    <name evidence="5" type="ORF">JRV97_00640</name>
</gene>
<comment type="similarity">
    <text evidence="1">Belongs to the bacterial solute-binding protein 1 family.</text>
</comment>
<sequence length="406" mass="47057">MKRGLLVLLVVILAFSAFAKTKIVINSNASDPAPREAFKHVVDMFQEKYPDYEVVVNTFPHEDFKTLLRTWLNSKEAPDVVTWFAGERMRYFAEKGLLLPLDDIFSDKPFEAYFPASFKSASEYDGKIYFLPFTWYWWSVYYNTEVFKKYSLTPPVTWSQFLHVCEVLKENGVTPITIGTKYLWPTGGWFDYLDMRVNGYKFHMDLTAGKIPYTDARVKKVFEYWKQLVDNGYFLANHSSYTWQDAASFLFRGEAGMYLMGQFIKDVAPAEVKDKLDFFRFPIIDGNVGVYEETPIDGFMVPAKAKNPEGAKVFIKFLASKEVQDMYSKELGRLAANKYVTPPDAHAQKGLDLVLASDGVAQFYDRDTDPEMATFGMNKFVEFMTFPQRLDILLKQMEFQRRKIFK</sequence>
<evidence type="ECO:0000256" key="4">
    <source>
        <dbReference type="SAM" id="SignalP"/>
    </source>
</evidence>
<evidence type="ECO:0000256" key="3">
    <source>
        <dbReference type="ARBA" id="ARBA00022729"/>
    </source>
</evidence>
<dbReference type="InterPro" id="IPR050490">
    <property type="entry name" value="Bact_solute-bd_prot1"/>
</dbReference>
<accession>A0ABY8PR57</accession>
<dbReference type="PANTHER" id="PTHR43649">
    <property type="entry name" value="ARABINOSE-BINDING PROTEIN-RELATED"/>
    <property type="match status" value="1"/>
</dbReference>
<keyword evidence="6" id="KW-1185">Reference proteome</keyword>
<organism evidence="5 6">
    <name type="scientific">Marinitoga aeolica</name>
    <dbReference type="NCBI Taxonomy" id="2809031"/>
    <lineage>
        <taxon>Bacteria</taxon>
        <taxon>Thermotogati</taxon>
        <taxon>Thermotogota</taxon>
        <taxon>Thermotogae</taxon>
        <taxon>Petrotogales</taxon>
        <taxon>Petrotogaceae</taxon>
        <taxon>Marinitoga</taxon>
    </lineage>
</organism>
<evidence type="ECO:0000256" key="1">
    <source>
        <dbReference type="ARBA" id="ARBA00008520"/>
    </source>
</evidence>
<protein>
    <submittedName>
        <fullName evidence="5">Extracellular solute-binding protein</fullName>
    </submittedName>
</protein>
<evidence type="ECO:0000313" key="5">
    <source>
        <dbReference type="EMBL" id="WGS65094.1"/>
    </source>
</evidence>
<dbReference type="InterPro" id="IPR006059">
    <property type="entry name" value="SBP"/>
</dbReference>
<proteinExistence type="inferred from homology"/>
<dbReference type="PROSITE" id="PS01037">
    <property type="entry name" value="SBP_BACTERIAL_1"/>
    <property type="match status" value="1"/>
</dbReference>
<keyword evidence="2" id="KW-0813">Transport</keyword>
<dbReference type="SUPFAM" id="SSF53850">
    <property type="entry name" value="Periplasmic binding protein-like II"/>
    <property type="match status" value="1"/>
</dbReference>
<dbReference type="Gene3D" id="3.40.190.10">
    <property type="entry name" value="Periplasmic binding protein-like II"/>
    <property type="match status" value="2"/>
</dbReference>
<evidence type="ECO:0000256" key="2">
    <source>
        <dbReference type="ARBA" id="ARBA00022448"/>
    </source>
</evidence>
<dbReference type="Proteomes" id="UP001232493">
    <property type="component" value="Chromosome"/>
</dbReference>
<feature type="signal peptide" evidence="4">
    <location>
        <begin position="1"/>
        <end position="19"/>
    </location>
</feature>
<feature type="chain" id="PRO_5047509951" evidence="4">
    <location>
        <begin position="20"/>
        <end position="406"/>
    </location>
</feature>